<evidence type="ECO:0000313" key="2">
    <source>
        <dbReference type="Proteomes" id="UP001576776"/>
    </source>
</evidence>
<dbReference type="RefSeq" id="WP_413255310.1">
    <property type="nucleotide sequence ID" value="NZ_JBHFNS010000013.1"/>
</dbReference>
<reference evidence="1 2" key="1">
    <citation type="submission" date="2024-09" db="EMBL/GenBank/DDBJ databases">
        <title>Floridaenema gen nov. (Aerosakkonemataceae, Aerosakkonematales ord. nov., Cyanobacteria) from benthic tropical and subtropical fresh waters, with the description of four new species.</title>
        <authorList>
            <person name="Moretto J.A."/>
            <person name="Berthold D.E."/>
            <person name="Lefler F.W."/>
            <person name="Huang I.-S."/>
            <person name="Laughinghouse H. IV."/>
        </authorList>
    </citation>
    <scope>NUCLEOTIDE SEQUENCE [LARGE SCALE GENOMIC DNA]</scope>
    <source>
        <strain evidence="1 2">BLCC-F154</strain>
    </source>
</reference>
<gene>
    <name evidence="1" type="ORF">ACE1B6_00700</name>
</gene>
<dbReference type="EMBL" id="JBHFNS010000013">
    <property type="protein sequence ID" value="MFB2933775.1"/>
    <property type="molecule type" value="Genomic_DNA"/>
</dbReference>
<keyword evidence="2" id="KW-1185">Reference proteome</keyword>
<protein>
    <submittedName>
        <fullName evidence="1">DUF4278 domain-containing protein</fullName>
    </submittedName>
</protein>
<organism evidence="1 2">
    <name type="scientific">Floridaenema fluviatile BLCC-F154</name>
    <dbReference type="NCBI Taxonomy" id="3153640"/>
    <lineage>
        <taxon>Bacteria</taxon>
        <taxon>Bacillati</taxon>
        <taxon>Cyanobacteriota</taxon>
        <taxon>Cyanophyceae</taxon>
        <taxon>Oscillatoriophycideae</taxon>
        <taxon>Aerosakkonematales</taxon>
        <taxon>Aerosakkonemataceae</taxon>
        <taxon>Floridanema</taxon>
        <taxon>Floridanema fluviatile</taxon>
    </lineage>
</organism>
<name>A0ABV4Y4M4_9CYAN</name>
<dbReference type="Pfam" id="PF14105">
    <property type="entry name" value="DUF4278"/>
    <property type="match status" value="1"/>
</dbReference>
<comment type="caution">
    <text evidence="1">The sequence shown here is derived from an EMBL/GenBank/DDBJ whole genome shotgun (WGS) entry which is preliminary data.</text>
</comment>
<sequence>MQLNYRGLRYTVNAPSLPAIENVIPGNYRGSSYQIKQYSCSVKFPIHELKYRGATYLLNDYITMPMEREKQHSENLASVQKVCTVH</sequence>
<evidence type="ECO:0000313" key="1">
    <source>
        <dbReference type="EMBL" id="MFB2933775.1"/>
    </source>
</evidence>
<dbReference type="InterPro" id="IPR025458">
    <property type="entry name" value="DUF4278"/>
</dbReference>
<proteinExistence type="predicted"/>
<accession>A0ABV4Y4M4</accession>
<dbReference type="Proteomes" id="UP001576776">
    <property type="component" value="Unassembled WGS sequence"/>
</dbReference>